<organism evidence="1 2">
    <name type="scientific">Candidatus Portnoybacteria bacterium CG06_land_8_20_14_3_00_39_12</name>
    <dbReference type="NCBI Taxonomy" id="1974809"/>
    <lineage>
        <taxon>Bacteria</taxon>
        <taxon>Candidatus Portnoyibacteriota</taxon>
    </lineage>
</organism>
<dbReference type="Gene3D" id="3.40.50.300">
    <property type="entry name" value="P-loop containing nucleotide triphosphate hydrolases"/>
    <property type="match status" value="1"/>
</dbReference>
<protein>
    <recommendedName>
        <fullName evidence="3">DNA polymerase III subunit delta</fullName>
    </recommendedName>
</protein>
<proteinExistence type="predicted"/>
<evidence type="ECO:0000313" key="1">
    <source>
        <dbReference type="EMBL" id="PIU74740.1"/>
    </source>
</evidence>
<dbReference type="PANTHER" id="PTHR11669:SF8">
    <property type="entry name" value="DNA POLYMERASE III SUBUNIT DELTA"/>
    <property type="match status" value="1"/>
</dbReference>
<dbReference type="AlphaFoldDB" id="A0A2M7AVR9"/>
<dbReference type="InterPro" id="IPR050238">
    <property type="entry name" value="DNA_Rep/Repair_Clamp_Loader"/>
</dbReference>
<reference evidence="2" key="1">
    <citation type="submission" date="2017-09" db="EMBL/GenBank/DDBJ databases">
        <title>Depth-based differentiation of microbial function through sediment-hosted aquifers and enrichment of novel symbionts in the deep terrestrial subsurface.</title>
        <authorList>
            <person name="Probst A.J."/>
            <person name="Ladd B."/>
            <person name="Jarett J.K."/>
            <person name="Geller-Mcgrath D.E."/>
            <person name="Sieber C.M.K."/>
            <person name="Emerson J.B."/>
            <person name="Anantharaman K."/>
            <person name="Thomas B.C."/>
            <person name="Malmstrom R."/>
            <person name="Stieglmeier M."/>
            <person name="Klingl A."/>
            <person name="Woyke T."/>
            <person name="Ryan C.M."/>
            <person name="Banfield J.F."/>
        </authorList>
    </citation>
    <scope>NUCLEOTIDE SEQUENCE [LARGE SCALE GENOMIC DNA]</scope>
</reference>
<evidence type="ECO:0000313" key="2">
    <source>
        <dbReference type="Proteomes" id="UP000228775"/>
    </source>
</evidence>
<comment type="caution">
    <text evidence="1">The sequence shown here is derived from an EMBL/GenBank/DDBJ whole genome shotgun (WGS) entry which is preliminary data.</text>
</comment>
<dbReference type="EMBL" id="PEVY01000096">
    <property type="protein sequence ID" value="PIU74740.1"/>
    <property type="molecule type" value="Genomic_DNA"/>
</dbReference>
<sequence length="320" mass="36167">MIIGHQKIIDYFQCCLGKNHLGHAYFFSGPESIGKRTLAENLIQRLECAESKKLGEACHCRTCREISQKTFPDFYYLTPREDKKEINIEQIRDLINRLSKSPYQGKYQSVIVDGVELLNVEAANALLKTLEEPSANTKVFLISHQPQLVLPTLKSRCQEIAFVPVGTCEIENYLKIVYNKAKPNEIKLASRLACGRPGLAINYLDGSAGKNFLAAPTVVAELDNLTKIDLSQRFAFVKNNLEKLDWQIKLNQWLLIARDSLLAKVKTDNLSIYGAIPSIWQKVSADNLLNKIQVIEKTQTILQQSGLNHRLALEILMLEL</sequence>
<gene>
    <name evidence="1" type="ORF">COS76_04555</name>
</gene>
<dbReference type="GO" id="GO:0006261">
    <property type="term" value="P:DNA-templated DNA replication"/>
    <property type="evidence" value="ECO:0007669"/>
    <property type="project" value="TreeGrafter"/>
</dbReference>
<evidence type="ECO:0008006" key="3">
    <source>
        <dbReference type="Google" id="ProtNLM"/>
    </source>
</evidence>
<dbReference type="PANTHER" id="PTHR11669">
    <property type="entry name" value="REPLICATION FACTOR C / DNA POLYMERASE III GAMMA-TAU SUBUNIT"/>
    <property type="match status" value="1"/>
</dbReference>
<dbReference type="Proteomes" id="UP000228775">
    <property type="component" value="Unassembled WGS sequence"/>
</dbReference>
<dbReference type="SUPFAM" id="SSF52540">
    <property type="entry name" value="P-loop containing nucleoside triphosphate hydrolases"/>
    <property type="match status" value="1"/>
</dbReference>
<name>A0A2M7AVR9_9BACT</name>
<dbReference type="InterPro" id="IPR027417">
    <property type="entry name" value="P-loop_NTPase"/>
</dbReference>
<accession>A0A2M7AVR9</accession>
<dbReference type="Pfam" id="PF13177">
    <property type="entry name" value="DNA_pol3_delta2"/>
    <property type="match status" value="1"/>
</dbReference>